<evidence type="ECO:0000313" key="5">
    <source>
        <dbReference type="EMBL" id="PON20192.1"/>
    </source>
</evidence>
<dbReference type="GO" id="GO:0008270">
    <property type="term" value="F:zinc ion binding"/>
    <property type="evidence" value="ECO:0007669"/>
    <property type="project" value="InterPro"/>
</dbReference>
<keyword evidence="2" id="KW-0175">Coiled coil</keyword>
<comment type="caution">
    <text evidence="5">The sequence shown here is derived from an EMBL/GenBank/DDBJ whole genome shotgun (WGS) entry which is preliminary data.</text>
</comment>
<dbReference type="GeneID" id="29991157"/>
<feature type="compositionally biased region" description="Polar residues" evidence="3">
    <location>
        <begin position="25"/>
        <end position="35"/>
    </location>
</feature>
<dbReference type="Proteomes" id="UP000054821">
    <property type="component" value="Unassembled WGS sequence"/>
</dbReference>
<feature type="region of interest" description="Disordered" evidence="3">
    <location>
        <begin position="612"/>
        <end position="678"/>
    </location>
</feature>
<feature type="coiled-coil region" evidence="2">
    <location>
        <begin position="509"/>
        <end position="543"/>
    </location>
</feature>
<name>A0A2P4Z7C7_9HYPO</name>
<evidence type="ECO:0000313" key="6">
    <source>
        <dbReference type="Proteomes" id="UP000054821"/>
    </source>
</evidence>
<dbReference type="PROSITE" id="PS00463">
    <property type="entry name" value="ZN2_CY6_FUNGAL_1"/>
    <property type="match status" value="1"/>
</dbReference>
<dbReference type="GO" id="GO:0000981">
    <property type="term" value="F:DNA-binding transcription factor activity, RNA polymerase II-specific"/>
    <property type="evidence" value="ECO:0007669"/>
    <property type="project" value="InterPro"/>
</dbReference>
<dbReference type="AlphaFoldDB" id="A0A2P4Z7C7"/>
<feature type="region of interest" description="Disordered" evidence="3">
    <location>
        <begin position="543"/>
        <end position="577"/>
    </location>
</feature>
<evidence type="ECO:0000256" key="2">
    <source>
        <dbReference type="SAM" id="Coils"/>
    </source>
</evidence>
<organism evidence="5 6">
    <name type="scientific">Trichoderma gamsii</name>
    <dbReference type="NCBI Taxonomy" id="398673"/>
    <lineage>
        <taxon>Eukaryota</taxon>
        <taxon>Fungi</taxon>
        <taxon>Dikarya</taxon>
        <taxon>Ascomycota</taxon>
        <taxon>Pezizomycotina</taxon>
        <taxon>Sordariomycetes</taxon>
        <taxon>Hypocreomycetidae</taxon>
        <taxon>Hypocreales</taxon>
        <taxon>Hypocreaceae</taxon>
        <taxon>Trichoderma</taxon>
    </lineage>
</organism>
<evidence type="ECO:0000256" key="3">
    <source>
        <dbReference type="SAM" id="MobiDB-lite"/>
    </source>
</evidence>
<protein>
    <recommendedName>
        <fullName evidence="4">Zn(2)-C6 fungal-type domain-containing protein</fullName>
    </recommendedName>
</protein>
<feature type="region of interest" description="Disordered" evidence="3">
    <location>
        <begin position="1"/>
        <end position="37"/>
    </location>
</feature>
<dbReference type="CDD" id="cd00067">
    <property type="entry name" value="GAL4"/>
    <property type="match status" value="1"/>
</dbReference>
<keyword evidence="6" id="KW-1185">Reference proteome</keyword>
<dbReference type="EMBL" id="JPDN02000079">
    <property type="protein sequence ID" value="PON20192.1"/>
    <property type="molecule type" value="Genomic_DNA"/>
</dbReference>
<evidence type="ECO:0000259" key="4">
    <source>
        <dbReference type="PROSITE" id="PS00463"/>
    </source>
</evidence>
<dbReference type="RefSeq" id="XP_024404331.1">
    <property type="nucleotide sequence ID" value="XM_024550936.1"/>
</dbReference>
<proteinExistence type="predicted"/>
<reference evidence="5 6" key="1">
    <citation type="journal article" date="2016" name="Genome Announc.">
        <title>Draft Whole-Genome Sequence of Trichoderma gamsii T6085, a Promising Biocontrol Agent of Fusarium Head Blight on Wheat.</title>
        <authorList>
            <person name="Baroncelli R."/>
            <person name="Zapparata A."/>
            <person name="Piaggeschi G."/>
            <person name="Sarrocco S."/>
            <person name="Vannacci G."/>
        </authorList>
    </citation>
    <scope>NUCLEOTIDE SEQUENCE [LARGE SCALE GENOMIC DNA]</scope>
    <source>
        <strain evidence="5 6">T6085</strain>
    </source>
</reference>
<dbReference type="STRING" id="398673.A0A2P4Z7C7"/>
<gene>
    <name evidence="5" type="ORF">TGAM01_v210948</name>
</gene>
<evidence type="ECO:0000256" key="1">
    <source>
        <dbReference type="ARBA" id="ARBA00023242"/>
    </source>
</evidence>
<accession>A0A2P4Z7C7</accession>
<keyword evidence="1" id="KW-0539">Nucleus</keyword>
<feature type="compositionally biased region" description="Low complexity" evidence="3">
    <location>
        <begin position="612"/>
        <end position="624"/>
    </location>
</feature>
<feature type="domain" description="Zn(2)-C6 fungal-type" evidence="4">
    <location>
        <begin position="471"/>
        <end position="499"/>
    </location>
</feature>
<sequence length="678" mass="72158">MPPPPENEPHKRKRNLEDDGGQPTHLHQATINHQPEPSDRCLSVPVMAPGSQPYINFLPRHHYAQLLGLLPGELDTFNNIIHLINEYEGVLDRSESLAASLGARLTGPRFLRGIERFFDGPIKVNSPHPLVHSITWLDVVTFAKANPDAFSPVILPDGARCRQFMYNGLQVEIAEDDWRLIYSGALDKFPLEHIFQEDEAAELATLEIMLQRSSFLYKKADEVAARTRFLSRRLETRRKDVAHQLLRHADASVANAVTVSSGFCAINHPPRSGPGGCGSPPHDLHADLLHQFMVASTQHQPPQGPPPGYYHYQQHPAFDSAMPAIATGLSPLAAPILEAPPYQPLPVLTYPNVAEPAGTTSSPSPSPSSLASILAPVPVLVPSPTTSVPASSTPAPVSVVSFSTSSSLPAAPAPTPVPIPALPLTRARGRAGRGRGGRRGAAGKDLAPEKYRALVLKKTDTINKGDVIFPTCDRCRRLRLQCVKHLSACRGCTKKHARCSWRNVTDEEAEIVRHQLEIIEREAQKLREEAAAAAAAADKIAAQAEASNNHGSGSGSASSSNPGESSGAAAESTSQVELASRPASASASASASALALAAVAAAASSALASASASASSSSSPGAPATIEPPLRLVPTSRLTRIDSAPPSVQRNPPRTGHLSAILSPPDYDDYEPRAYHSH</sequence>
<dbReference type="InterPro" id="IPR001138">
    <property type="entry name" value="Zn2Cys6_DnaBD"/>
</dbReference>